<name>A0A6N7QS20_9BACI</name>
<accession>A0A6N7QS20</accession>
<dbReference type="PANTHER" id="PTHR35005">
    <property type="entry name" value="3-DEHYDRO-SCYLLO-INOSOSE HYDROLASE"/>
    <property type="match status" value="1"/>
</dbReference>
<dbReference type="GO" id="GO:0016811">
    <property type="term" value="F:hydrolase activity, acting on carbon-nitrogen (but not peptide) bonds, in linear amides"/>
    <property type="evidence" value="ECO:0007669"/>
    <property type="project" value="TreeGrafter"/>
</dbReference>
<dbReference type="InterPro" id="IPR024087">
    <property type="entry name" value="Creatininase-like_sf"/>
</dbReference>
<keyword evidence="3" id="KW-0378">Hydrolase</keyword>
<reference evidence="6 7" key="1">
    <citation type="submission" date="2019-10" db="EMBL/GenBank/DDBJ databases">
        <title>Gracilibacillus salitolerans sp. nov., a moderate halophile isolated from a saline soil in northwest China.</title>
        <authorList>
            <person name="Gan L."/>
        </authorList>
    </citation>
    <scope>NUCLEOTIDE SEQUENCE [LARGE SCALE GENOMIC DNA]</scope>
    <source>
        <strain evidence="6 7">TP2-8</strain>
    </source>
</reference>
<dbReference type="Proteomes" id="UP000435187">
    <property type="component" value="Unassembled WGS sequence"/>
</dbReference>
<evidence type="ECO:0000256" key="2">
    <source>
        <dbReference type="ARBA" id="ARBA00022723"/>
    </source>
</evidence>
<dbReference type="EMBL" id="WJEE01000001">
    <property type="protein sequence ID" value="MRI64788.1"/>
    <property type="molecule type" value="Genomic_DNA"/>
</dbReference>
<evidence type="ECO:0000256" key="5">
    <source>
        <dbReference type="ARBA" id="ARBA00024029"/>
    </source>
</evidence>
<dbReference type="SUPFAM" id="SSF102215">
    <property type="entry name" value="Creatininase"/>
    <property type="match status" value="1"/>
</dbReference>
<dbReference type="PANTHER" id="PTHR35005:SF1">
    <property type="entry name" value="2-AMINO-5-FORMYLAMINO-6-RIBOSYLAMINOPYRIMIDIN-4(3H)-ONE 5'-MONOPHOSPHATE DEFORMYLASE"/>
    <property type="match status" value="1"/>
</dbReference>
<evidence type="ECO:0000256" key="1">
    <source>
        <dbReference type="ARBA" id="ARBA00001947"/>
    </source>
</evidence>
<proteinExistence type="inferred from homology"/>
<dbReference type="GO" id="GO:0046872">
    <property type="term" value="F:metal ion binding"/>
    <property type="evidence" value="ECO:0007669"/>
    <property type="project" value="UniProtKB-KW"/>
</dbReference>
<comment type="cofactor">
    <cofactor evidence="1">
        <name>Zn(2+)</name>
        <dbReference type="ChEBI" id="CHEBI:29105"/>
    </cofactor>
</comment>
<comment type="similarity">
    <text evidence="5">Belongs to the creatininase superfamily.</text>
</comment>
<dbReference type="Pfam" id="PF02633">
    <property type="entry name" value="Creatininase"/>
    <property type="match status" value="1"/>
</dbReference>
<evidence type="ECO:0000313" key="7">
    <source>
        <dbReference type="Proteomes" id="UP000435187"/>
    </source>
</evidence>
<comment type="caution">
    <text evidence="6">The sequence shown here is derived from an EMBL/GenBank/DDBJ whole genome shotgun (WGS) entry which is preliminary data.</text>
</comment>
<evidence type="ECO:0000313" key="6">
    <source>
        <dbReference type="EMBL" id="MRI64788.1"/>
    </source>
</evidence>
<dbReference type="GO" id="GO:0009231">
    <property type="term" value="P:riboflavin biosynthetic process"/>
    <property type="evidence" value="ECO:0007669"/>
    <property type="project" value="TreeGrafter"/>
</dbReference>
<protein>
    <submittedName>
        <fullName evidence="6">Creatininase family protein</fullName>
    </submittedName>
</protein>
<keyword evidence="2" id="KW-0479">Metal-binding</keyword>
<evidence type="ECO:0000256" key="4">
    <source>
        <dbReference type="ARBA" id="ARBA00022833"/>
    </source>
</evidence>
<gene>
    <name evidence="6" type="ORF">GH885_00315</name>
</gene>
<organism evidence="6 7">
    <name type="scientific">Gracilibacillus thailandensis</name>
    <dbReference type="NCBI Taxonomy" id="563735"/>
    <lineage>
        <taxon>Bacteria</taxon>
        <taxon>Bacillati</taxon>
        <taxon>Bacillota</taxon>
        <taxon>Bacilli</taxon>
        <taxon>Bacillales</taxon>
        <taxon>Bacillaceae</taxon>
        <taxon>Gracilibacillus</taxon>
    </lineage>
</organism>
<dbReference type="RefSeq" id="WP_153833684.1">
    <property type="nucleotide sequence ID" value="NZ_JBHUMW010000007.1"/>
</dbReference>
<dbReference type="AlphaFoldDB" id="A0A6N7QS20"/>
<dbReference type="InterPro" id="IPR003785">
    <property type="entry name" value="Creatininase/forma_Hydrolase"/>
</dbReference>
<keyword evidence="7" id="KW-1185">Reference proteome</keyword>
<sequence>MQTDRYHGEAFEKRFLARLSTEEVKQLPKDDALIVLPIGAVEQHGPHMPIYTDTLIAEGVLMEAFEHFAEVDNIWLLPPLPYGKSTEHIGMAGTITLSAATLQSVVMDIAKSVSDSGFKRLVLFNSHGGNHDLLNMISREVRIETGMMVFRLNSSDGNLLTDLIPEKERVFGIHGGDVETSMVLDIKGNWVNMEQSPVDFVSLPEDIQYLYLKGSCYFAWVINDISATGMAGDATRATVEKGKEINQRAGKYIAEALKEMSRFNIDELQKGGS</sequence>
<dbReference type="Gene3D" id="3.40.50.10310">
    <property type="entry name" value="Creatininase"/>
    <property type="match status" value="1"/>
</dbReference>
<keyword evidence="4" id="KW-0862">Zinc</keyword>
<evidence type="ECO:0000256" key="3">
    <source>
        <dbReference type="ARBA" id="ARBA00022801"/>
    </source>
</evidence>